<dbReference type="PANTHER" id="PTHR43737">
    <property type="entry name" value="BLL7424 PROTEIN"/>
    <property type="match status" value="1"/>
</dbReference>
<feature type="signal peptide" evidence="1">
    <location>
        <begin position="1"/>
        <end position="31"/>
    </location>
</feature>
<dbReference type="AlphaFoldDB" id="A0A517MRU1"/>
<dbReference type="SUPFAM" id="SSF53649">
    <property type="entry name" value="Alkaline phosphatase-like"/>
    <property type="match status" value="1"/>
</dbReference>
<evidence type="ECO:0000313" key="3">
    <source>
        <dbReference type="Proteomes" id="UP000319852"/>
    </source>
</evidence>
<dbReference type="Proteomes" id="UP000319852">
    <property type="component" value="Chromosome"/>
</dbReference>
<organism evidence="2 3">
    <name type="scientific">Adhaeretor mobilis</name>
    <dbReference type="NCBI Taxonomy" id="1930276"/>
    <lineage>
        <taxon>Bacteria</taxon>
        <taxon>Pseudomonadati</taxon>
        <taxon>Planctomycetota</taxon>
        <taxon>Planctomycetia</taxon>
        <taxon>Pirellulales</taxon>
        <taxon>Lacipirellulaceae</taxon>
        <taxon>Adhaeretor</taxon>
    </lineage>
</organism>
<keyword evidence="1" id="KW-0732">Signal</keyword>
<dbReference type="RefSeq" id="WP_145058103.1">
    <property type="nucleotide sequence ID" value="NZ_CP036263.1"/>
</dbReference>
<dbReference type="OrthoDB" id="127333at2"/>
<dbReference type="InterPro" id="IPR010869">
    <property type="entry name" value="DUF1501"/>
</dbReference>
<dbReference type="Gene3D" id="3.40.720.10">
    <property type="entry name" value="Alkaline Phosphatase, subunit A"/>
    <property type="match status" value="1"/>
</dbReference>
<proteinExistence type="predicted"/>
<reference evidence="2 3" key="1">
    <citation type="submission" date="2019-02" db="EMBL/GenBank/DDBJ databases">
        <title>Deep-cultivation of Planctomycetes and their phenomic and genomic characterization uncovers novel biology.</title>
        <authorList>
            <person name="Wiegand S."/>
            <person name="Jogler M."/>
            <person name="Boedeker C."/>
            <person name="Pinto D."/>
            <person name="Vollmers J."/>
            <person name="Rivas-Marin E."/>
            <person name="Kohn T."/>
            <person name="Peeters S.H."/>
            <person name="Heuer A."/>
            <person name="Rast P."/>
            <person name="Oberbeckmann S."/>
            <person name="Bunk B."/>
            <person name="Jeske O."/>
            <person name="Meyerdierks A."/>
            <person name="Storesund J.E."/>
            <person name="Kallscheuer N."/>
            <person name="Luecker S."/>
            <person name="Lage O.M."/>
            <person name="Pohl T."/>
            <person name="Merkel B.J."/>
            <person name="Hornburger P."/>
            <person name="Mueller R.-W."/>
            <person name="Bruemmer F."/>
            <person name="Labrenz M."/>
            <person name="Spormann A.M."/>
            <person name="Op den Camp H."/>
            <person name="Overmann J."/>
            <person name="Amann R."/>
            <person name="Jetten M.S.M."/>
            <person name="Mascher T."/>
            <person name="Medema M.H."/>
            <person name="Devos D.P."/>
            <person name="Kaster A.-K."/>
            <person name="Ovreas L."/>
            <person name="Rohde M."/>
            <person name="Galperin M.Y."/>
            <person name="Jogler C."/>
        </authorList>
    </citation>
    <scope>NUCLEOTIDE SEQUENCE [LARGE SCALE GENOMIC DNA]</scope>
    <source>
        <strain evidence="2 3">HG15A2</strain>
    </source>
</reference>
<dbReference type="EMBL" id="CP036263">
    <property type="protein sequence ID" value="QDS97598.1"/>
    <property type="molecule type" value="Genomic_DNA"/>
</dbReference>
<evidence type="ECO:0000313" key="2">
    <source>
        <dbReference type="EMBL" id="QDS97598.1"/>
    </source>
</evidence>
<dbReference type="InterPro" id="IPR006311">
    <property type="entry name" value="TAT_signal"/>
</dbReference>
<name>A0A517MRU1_9BACT</name>
<protein>
    <recommendedName>
        <fullName evidence="4">DUF1501 domain-containing protein</fullName>
    </recommendedName>
</protein>
<dbReference type="PROSITE" id="PS51318">
    <property type="entry name" value="TAT"/>
    <property type="match status" value="1"/>
</dbReference>
<gene>
    <name evidence="2" type="ORF">HG15A2_08610</name>
</gene>
<dbReference type="InterPro" id="IPR017850">
    <property type="entry name" value="Alkaline_phosphatase_core_sf"/>
</dbReference>
<sequence precursor="true">MNLIQRAPGMTRRHFMSHLAGASALAGPAWAFTNTLRANAAELKKNHKSCIMLWMGGGPPTIDMWDMKPGATTGGQFNPIATTGEAQINELMPKLAEQMKHLSVVRSMSTREADHTRGGYYMKTGYVPNPNIEHPSYGSVVAHEIGTKIDNLEIPPFVSIGGSGGGPGFLGMTYAPFQVSSNGRMRDLQMGVEDWQLADRMKLLSVLERRFVNERRGPAPEEHAKVLDSTLELMTSEQLVAFKVDQEPQAVRDRYGNNNLAKSCLLSRRLVEAGVPFVEVNFGGWDLHQNCFTSLEEKLPVLDHALSTLVEDLSERGMLDDTIVMCMGEFGRTPRINENAGRDHWARSWSILAGGGGLSAGRVIGETNADGTAVTSEPYSSEDLMATICQAMGISLQTVFTANNGRPMKIANSGKLIEGLIA</sequence>
<evidence type="ECO:0000256" key="1">
    <source>
        <dbReference type="SAM" id="SignalP"/>
    </source>
</evidence>
<accession>A0A517MRU1</accession>
<evidence type="ECO:0008006" key="4">
    <source>
        <dbReference type="Google" id="ProtNLM"/>
    </source>
</evidence>
<dbReference type="PANTHER" id="PTHR43737:SF1">
    <property type="entry name" value="DUF1501 DOMAIN-CONTAINING PROTEIN"/>
    <property type="match status" value="1"/>
</dbReference>
<feature type="chain" id="PRO_5021748232" description="DUF1501 domain-containing protein" evidence="1">
    <location>
        <begin position="32"/>
        <end position="422"/>
    </location>
</feature>
<dbReference type="Pfam" id="PF07394">
    <property type="entry name" value="DUF1501"/>
    <property type="match status" value="1"/>
</dbReference>
<keyword evidence="3" id="KW-1185">Reference proteome</keyword>
<dbReference type="KEGG" id="amob:HG15A2_08610"/>